<dbReference type="Proteomes" id="UP000248014">
    <property type="component" value="Unassembled WGS sequence"/>
</dbReference>
<dbReference type="PANTHER" id="PTHR42884:SF14">
    <property type="entry name" value="NEUROENDOCRINE CONVERTASE 1"/>
    <property type="match status" value="1"/>
</dbReference>
<name>A0A2V3VAE5_9SPHN</name>
<reference evidence="8 9" key="1">
    <citation type="submission" date="2018-05" db="EMBL/GenBank/DDBJ databases">
        <title>Genomic Encyclopedia of Type Strains, Phase IV (KMG-IV): sequencing the most valuable type-strain genomes for metagenomic binning, comparative biology and taxonomic classification.</title>
        <authorList>
            <person name="Goeker M."/>
        </authorList>
    </citation>
    <scope>NUCLEOTIDE SEQUENCE [LARGE SCALE GENOMIC DNA]</scope>
    <source>
        <strain evidence="8 9">DSM 3183</strain>
    </source>
</reference>
<accession>A0A2V3VAE5</accession>
<evidence type="ECO:0000256" key="1">
    <source>
        <dbReference type="ARBA" id="ARBA00022670"/>
    </source>
</evidence>
<evidence type="ECO:0000256" key="2">
    <source>
        <dbReference type="ARBA" id="ARBA00022729"/>
    </source>
</evidence>
<evidence type="ECO:0000313" key="8">
    <source>
        <dbReference type="EMBL" id="PXW78637.1"/>
    </source>
</evidence>
<evidence type="ECO:0000256" key="6">
    <source>
        <dbReference type="RuleBase" id="RU003355"/>
    </source>
</evidence>
<dbReference type="InterPro" id="IPR000209">
    <property type="entry name" value="Peptidase_S8/S53_dom"/>
</dbReference>
<evidence type="ECO:0000313" key="9">
    <source>
        <dbReference type="Proteomes" id="UP000248014"/>
    </source>
</evidence>
<comment type="similarity">
    <text evidence="5 6">Belongs to the peptidase S8 family.</text>
</comment>
<protein>
    <submittedName>
        <fullName evidence="8">Subtilase family protein</fullName>
    </submittedName>
</protein>
<keyword evidence="2" id="KW-0732">Signal</keyword>
<evidence type="ECO:0000256" key="5">
    <source>
        <dbReference type="PROSITE-ProRule" id="PRU01240"/>
    </source>
</evidence>
<dbReference type="InterPro" id="IPR036852">
    <property type="entry name" value="Peptidase_S8/S53_dom_sf"/>
</dbReference>
<dbReference type="SUPFAM" id="SSF52743">
    <property type="entry name" value="Subtilisin-like"/>
    <property type="match status" value="1"/>
</dbReference>
<dbReference type="PROSITE" id="PS00136">
    <property type="entry name" value="SUBTILASE_ASP"/>
    <property type="match status" value="1"/>
</dbReference>
<evidence type="ECO:0000256" key="4">
    <source>
        <dbReference type="ARBA" id="ARBA00022825"/>
    </source>
</evidence>
<feature type="active site" description="Charge relay system" evidence="5">
    <location>
        <position position="108"/>
    </location>
</feature>
<dbReference type="GO" id="GO:0004252">
    <property type="term" value="F:serine-type endopeptidase activity"/>
    <property type="evidence" value="ECO:0007669"/>
    <property type="project" value="UniProtKB-UniRule"/>
</dbReference>
<keyword evidence="9" id="KW-1185">Reference proteome</keyword>
<dbReference type="GO" id="GO:0016485">
    <property type="term" value="P:protein processing"/>
    <property type="evidence" value="ECO:0007669"/>
    <property type="project" value="TreeGrafter"/>
</dbReference>
<dbReference type="CDD" id="cd04848">
    <property type="entry name" value="Peptidases_S8_Autotransporter_serine_protease_like"/>
    <property type="match status" value="1"/>
</dbReference>
<dbReference type="PANTHER" id="PTHR42884">
    <property type="entry name" value="PROPROTEIN CONVERTASE SUBTILISIN/KEXIN-RELATED"/>
    <property type="match status" value="1"/>
</dbReference>
<dbReference type="GO" id="GO:0005886">
    <property type="term" value="C:plasma membrane"/>
    <property type="evidence" value="ECO:0007669"/>
    <property type="project" value="TreeGrafter"/>
</dbReference>
<feature type="active site" description="Charge relay system" evidence="5">
    <location>
        <position position="73"/>
    </location>
</feature>
<keyword evidence="3 5" id="KW-0378">Hydrolase</keyword>
<dbReference type="AlphaFoldDB" id="A0A2V3VAE5"/>
<sequence>MFVPTQRVFDPSLAEQRRTEAEFRGVTQSPDRQAIAGNTGDATGAMNPYERNKVHIAYGYGLTGAGVRVGIVDSGFNLNGSTPGHGEFSAANKIVVLSNSAPIVSDSHGTHVSALAVGDRNGTVMHGVAYNAQLYLGMSPTTPVEFTSIFNEFRTSGVSISSNSYGVNVLGDANSPWRPVRTSNDGFEVTATNFLAYRNAQNLTTTDAMANVFGGTSAEWTTAITAFRNFQNSGGVVVWANSNYGANEPQNGLDNVDAFAALPLLAPELAGGWITVTNATSLGLATQVLGASAVAAATKKEGGIYLFSAQCGIAAAFCLSQDGVGLWSGSNTGNTSYESQSGTSQATPQVSGMLALLREAFPTVSAADLAARLLFTADNRFFVNDANTPAGETETTATYTNANGSITKTVSSIWGHGFADLERALNPVGATSTVTADGRRINTGSIQGAITTGAMFGRGTLSSANSRYVFTDMLNGVFVGDASTFATATPDRSFEQTFGRSMLSNALVTASTQTGLTLQAAQTIVPDSTAGGYRPERMLMLSQSVTPELEMALGSGVSADQRLGFAPSHADLRAASITDRNVGLAPLALMGEDQSWLSGRYQTGRLQITGMVVASRERQQLAGVQLVDREDRKSNAAIVTEARYAISPGLDVMLTLGMLQERGGFLGSFAPRGDFVGAAASRFIGISGQARVTDKVTLTGTYQRLQSRVRPDDPASLLQASDVAADSFAVNLGFRDLVLPGSAVTLGVSQPLRVASGGIRLALPDQLIVNGPSDYSFGYSGNPQLGGPTGRQMDFAIEWSQQILPNVRAGMAGVVSRDPGHVADAPTAFGGMMTLSIRM</sequence>
<dbReference type="InterPro" id="IPR023828">
    <property type="entry name" value="Peptidase_S8_Ser-AS"/>
</dbReference>
<gene>
    <name evidence="8" type="ORF">C7451_102310</name>
</gene>
<dbReference type="EMBL" id="QJJM01000002">
    <property type="protein sequence ID" value="PXW78637.1"/>
    <property type="molecule type" value="Genomic_DNA"/>
</dbReference>
<proteinExistence type="inferred from homology"/>
<dbReference type="InterPro" id="IPR034061">
    <property type="entry name" value="Peptidases_S8_Autotransporter"/>
</dbReference>
<dbReference type="PROSITE" id="PS51892">
    <property type="entry name" value="SUBTILASE"/>
    <property type="match status" value="1"/>
</dbReference>
<evidence type="ECO:0000259" key="7">
    <source>
        <dbReference type="Pfam" id="PF00082"/>
    </source>
</evidence>
<evidence type="ECO:0000256" key="3">
    <source>
        <dbReference type="ARBA" id="ARBA00022801"/>
    </source>
</evidence>
<dbReference type="InterPro" id="IPR023827">
    <property type="entry name" value="Peptidase_S8_Asp-AS"/>
</dbReference>
<dbReference type="InterPro" id="IPR015500">
    <property type="entry name" value="Peptidase_S8_subtilisin-rel"/>
</dbReference>
<dbReference type="PROSITE" id="PS00138">
    <property type="entry name" value="SUBTILASE_SER"/>
    <property type="match status" value="1"/>
</dbReference>
<organism evidence="8 9">
    <name type="scientific">Blastomonas natatoria</name>
    <dbReference type="NCBI Taxonomy" id="34015"/>
    <lineage>
        <taxon>Bacteria</taxon>
        <taxon>Pseudomonadati</taxon>
        <taxon>Pseudomonadota</taxon>
        <taxon>Alphaproteobacteria</taxon>
        <taxon>Sphingomonadales</taxon>
        <taxon>Sphingomonadaceae</taxon>
        <taxon>Blastomonas</taxon>
    </lineage>
</organism>
<dbReference type="PRINTS" id="PR00723">
    <property type="entry name" value="SUBTILISIN"/>
</dbReference>
<feature type="domain" description="Peptidase S8/S53" evidence="7">
    <location>
        <begin position="64"/>
        <end position="380"/>
    </location>
</feature>
<dbReference type="Pfam" id="PF00082">
    <property type="entry name" value="Peptidase_S8"/>
    <property type="match status" value="1"/>
</dbReference>
<keyword evidence="1 5" id="KW-0645">Protease</keyword>
<keyword evidence="4 5" id="KW-0720">Serine protease</keyword>
<dbReference type="Gene3D" id="3.40.50.200">
    <property type="entry name" value="Peptidase S8/S53 domain"/>
    <property type="match status" value="1"/>
</dbReference>
<comment type="caution">
    <text evidence="8">The sequence shown here is derived from an EMBL/GenBank/DDBJ whole genome shotgun (WGS) entry which is preliminary data.</text>
</comment>
<feature type="active site" description="Charge relay system" evidence="5">
    <location>
        <position position="344"/>
    </location>
</feature>